<gene>
    <name evidence="3" type="ORF">HINF_LOCUS16378</name>
    <name evidence="2" type="ORF">HINF_LOCUS57459</name>
</gene>
<dbReference type="EMBL" id="CATOUU010001064">
    <property type="protein sequence ID" value="CAI9969814.1"/>
    <property type="molecule type" value="Genomic_DNA"/>
</dbReference>
<evidence type="ECO:0000256" key="1">
    <source>
        <dbReference type="ARBA" id="ARBA00010884"/>
    </source>
</evidence>
<evidence type="ECO:0000313" key="3">
    <source>
        <dbReference type="EMBL" id="CAL5999776.1"/>
    </source>
</evidence>
<dbReference type="PANTHER" id="PTHR10794">
    <property type="entry name" value="ABHYDROLASE DOMAIN-CONTAINING PROTEIN"/>
    <property type="match status" value="1"/>
</dbReference>
<proteinExistence type="inferred from homology"/>
<dbReference type="GO" id="GO:0047372">
    <property type="term" value="F:monoacylglycerol lipase activity"/>
    <property type="evidence" value="ECO:0007669"/>
    <property type="project" value="TreeGrafter"/>
</dbReference>
<dbReference type="AlphaFoldDB" id="A0AA86RCA9"/>
<keyword evidence="4" id="KW-1185">Reference proteome</keyword>
<dbReference type="EMBL" id="CAXDID020000040">
    <property type="protein sequence ID" value="CAL5999776.1"/>
    <property type="molecule type" value="Genomic_DNA"/>
</dbReference>
<comment type="similarity">
    <text evidence="1">Belongs to the AB hydrolase superfamily. AB hydrolase 4 family.</text>
</comment>
<protein>
    <submittedName>
        <fullName evidence="2">Uncharacterized protein</fullName>
    </submittedName>
</protein>
<dbReference type="Proteomes" id="UP001642409">
    <property type="component" value="Unassembled WGS sequence"/>
</dbReference>
<dbReference type="SUPFAM" id="SSF53474">
    <property type="entry name" value="alpha/beta-Hydrolases"/>
    <property type="match status" value="1"/>
</dbReference>
<dbReference type="InterPro" id="IPR050960">
    <property type="entry name" value="AB_hydrolase_4_sf"/>
</dbReference>
<reference evidence="2" key="1">
    <citation type="submission" date="2023-06" db="EMBL/GenBank/DDBJ databases">
        <authorList>
            <person name="Kurt Z."/>
        </authorList>
    </citation>
    <scope>NUCLEOTIDE SEQUENCE</scope>
</reference>
<dbReference type="GO" id="GO:0034338">
    <property type="term" value="F:short-chain carboxylesterase activity"/>
    <property type="evidence" value="ECO:0007669"/>
    <property type="project" value="TreeGrafter"/>
</dbReference>
<dbReference type="InterPro" id="IPR029058">
    <property type="entry name" value="AB_hydrolase_fold"/>
</dbReference>
<dbReference type="PANTHER" id="PTHR10794:SF63">
    <property type="entry name" value="ALPHA_BETA HYDROLASE 1, ISOFORM A"/>
    <property type="match status" value="1"/>
</dbReference>
<name>A0AA86RCA9_9EUKA</name>
<evidence type="ECO:0000313" key="4">
    <source>
        <dbReference type="Proteomes" id="UP001642409"/>
    </source>
</evidence>
<reference evidence="3 4" key="2">
    <citation type="submission" date="2024-07" db="EMBL/GenBank/DDBJ databases">
        <authorList>
            <person name="Akdeniz Z."/>
        </authorList>
    </citation>
    <scope>NUCLEOTIDE SEQUENCE [LARGE SCALE GENOMIC DNA]</scope>
</reference>
<sequence>MKTIPYITLTTAGLYVLKRIINPTKYKITEHISHDPKLNSIIDQVNSEQHKVPFKSPKSPVIQYSRVQITYPDDKYDYFHFDYVQGANPSKGPVIICCQMTGSSSSPCIQRTVSEFHEAGHSVFVLLPRGGEVEINPNQKKFRSEGYDTEDLDTLVGLVHDWQNSNSDWESVQKAYFASLQSLRAANNTLLIGFSLGSLTISHYMDTTTPANNRGCINRMAVCFAPHDPFYSITKMPLLIRKHLGSLLKPYIIKNKNYFISHGHSEDKLNQIIKQSTLDSFDQNIWCPVRNMTLYEYYELINIQPRMKRINVPVLFVNTFNDPVVKHIPRDIISQNQNLNLVMFNKGGHLGTEIQNGEYLVARIARLWFE</sequence>
<dbReference type="Gene3D" id="3.40.50.1820">
    <property type="entry name" value="alpha/beta hydrolase"/>
    <property type="match status" value="1"/>
</dbReference>
<accession>A0AA86RCA9</accession>
<comment type="caution">
    <text evidence="2">The sequence shown here is derived from an EMBL/GenBank/DDBJ whole genome shotgun (WGS) entry which is preliminary data.</text>
</comment>
<organism evidence="2">
    <name type="scientific">Hexamita inflata</name>
    <dbReference type="NCBI Taxonomy" id="28002"/>
    <lineage>
        <taxon>Eukaryota</taxon>
        <taxon>Metamonada</taxon>
        <taxon>Diplomonadida</taxon>
        <taxon>Hexamitidae</taxon>
        <taxon>Hexamitinae</taxon>
        <taxon>Hexamita</taxon>
    </lineage>
</organism>
<evidence type="ECO:0000313" key="2">
    <source>
        <dbReference type="EMBL" id="CAI9969814.1"/>
    </source>
</evidence>